<keyword evidence="1" id="KW-0677">Repeat</keyword>
<feature type="compositionally biased region" description="Low complexity" evidence="4">
    <location>
        <begin position="41"/>
        <end position="53"/>
    </location>
</feature>
<dbReference type="SMART" id="SM00248">
    <property type="entry name" value="ANK"/>
    <property type="match status" value="3"/>
</dbReference>
<reference evidence="6" key="1">
    <citation type="journal article" date="2017" name="Nat. Microbiol.">
        <title>Global analysis of biosynthetic gene clusters reveals vast potential of secondary metabolite production in Penicillium species.</title>
        <authorList>
            <person name="Nielsen J.C."/>
            <person name="Grijseels S."/>
            <person name="Prigent S."/>
            <person name="Ji B."/>
            <person name="Dainat J."/>
            <person name="Nielsen K.F."/>
            <person name="Frisvad J.C."/>
            <person name="Workman M."/>
            <person name="Nielsen J."/>
        </authorList>
    </citation>
    <scope>NUCLEOTIDE SEQUENCE [LARGE SCALE GENOMIC DNA]</scope>
    <source>
        <strain evidence="6">IBT 4502</strain>
    </source>
</reference>
<accession>A0A1V6NNT3</accession>
<feature type="compositionally biased region" description="Basic and acidic residues" evidence="4">
    <location>
        <begin position="1"/>
        <end position="21"/>
    </location>
</feature>
<feature type="compositionally biased region" description="Polar residues" evidence="4">
    <location>
        <begin position="54"/>
        <end position="66"/>
    </location>
</feature>
<dbReference type="InterPro" id="IPR002110">
    <property type="entry name" value="Ankyrin_rpt"/>
</dbReference>
<organism evidence="5 6">
    <name type="scientific">Penicillium polonicum</name>
    <dbReference type="NCBI Taxonomy" id="60169"/>
    <lineage>
        <taxon>Eukaryota</taxon>
        <taxon>Fungi</taxon>
        <taxon>Dikarya</taxon>
        <taxon>Ascomycota</taxon>
        <taxon>Pezizomycotina</taxon>
        <taxon>Eurotiomycetes</taxon>
        <taxon>Eurotiomycetidae</taxon>
        <taxon>Eurotiales</taxon>
        <taxon>Aspergillaceae</taxon>
        <taxon>Penicillium</taxon>
    </lineage>
</organism>
<dbReference type="PROSITE" id="PS50297">
    <property type="entry name" value="ANK_REP_REGION"/>
    <property type="match status" value="3"/>
</dbReference>
<keyword evidence="2 3" id="KW-0040">ANK repeat</keyword>
<evidence type="ECO:0000256" key="4">
    <source>
        <dbReference type="SAM" id="MobiDB-lite"/>
    </source>
</evidence>
<dbReference type="InterPro" id="IPR036770">
    <property type="entry name" value="Ankyrin_rpt-contain_sf"/>
</dbReference>
<feature type="repeat" description="ANK" evidence="3">
    <location>
        <begin position="200"/>
        <end position="232"/>
    </location>
</feature>
<dbReference type="GO" id="GO:0085020">
    <property type="term" value="P:protein K6-linked ubiquitination"/>
    <property type="evidence" value="ECO:0007669"/>
    <property type="project" value="TreeGrafter"/>
</dbReference>
<feature type="region of interest" description="Disordered" evidence="4">
    <location>
        <begin position="1"/>
        <end position="75"/>
    </location>
</feature>
<evidence type="ECO:0000313" key="5">
    <source>
        <dbReference type="EMBL" id="OQD66401.1"/>
    </source>
</evidence>
<dbReference type="PROSITE" id="PS50088">
    <property type="entry name" value="ANK_REPEAT"/>
    <property type="match status" value="3"/>
</dbReference>
<dbReference type="Proteomes" id="UP000191408">
    <property type="component" value="Unassembled WGS sequence"/>
</dbReference>
<evidence type="ECO:0000256" key="3">
    <source>
        <dbReference type="PROSITE-ProRule" id="PRU00023"/>
    </source>
</evidence>
<dbReference type="CDD" id="cd14688">
    <property type="entry name" value="bZIP_YAP"/>
    <property type="match status" value="1"/>
</dbReference>
<keyword evidence="6" id="KW-1185">Reference proteome</keyword>
<dbReference type="PANTHER" id="PTHR24171:SF8">
    <property type="entry name" value="BRCA1-ASSOCIATED RING DOMAIN PROTEIN 1"/>
    <property type="match status" value="1"/>
</dbReference>
<protein>
    <submittedName>
        <fullName evidence="5">Uncharacterized protein</fullName>
    </submittedName>
</protein>
<name>A0A1V6NNT3_PENPO</name>
<dbReference type="OrthoDB" id="341259at2759"/>
<dbReference type="EMBL" id="MDYM01000004">
    <property type="protein sequence ID" value="OQD66401.1"/>
    <property type="molecule type" value="Genomic_DNA"/>
</dbReference>
<dbReference type="Gene3D" id="1.25.40.20">
    <property type="entry name" value="Ankyrin repeat-containing domain"/>
    <property type="match status" value="1"/>
</dbReference>
<feature type="repeat" description="ANK" evidence="3">
    <location>
        <begin position="266"/>
        <end position="292"/>
    </location>
</feature>
<gene>
    <name evidence="5" type="ORF">PENPOL_c004G02363</name>
</gene>
<dbReference type="GO" id="GO:0004842">
    <property type="term" value="F:ubiquitin-protein transferase activity"/>
    <property type="evidence" value="ECO:0007669"/>
    <property type="project" value="TreeGrafter"/>
</dbReference>
<dbReference type="SUPFAM" id="SSF48403">
    <property type="entry name" value="Ankyrin repeat"/>
    <property type="match status" value="1"/>
</dbReference>
<dbReference type="STRING" id="60169.A0A1V6NNT3"/>
<evidence type="ECO:0000256" key="1">
    <source>
        <dbReference type="ARBA" id="ARBA00022737"/>
    </source>
</evidence>
<feature type="repeat" description="ANK" evidence="3">
    <location>
        <begin position="233"/>
        <end position="265"/>
    </location>
</feature>
<evidence type="ECO:0000313" key="6">
    <source>
        <dbReference type="Proteomes" id="UP000191408"/>
    </source>
</evidence>
<dbReference type="PANTHER" id="PTHR24171">
    <property type="entry name" value="ANKYRIN REPEAT DOMAIN-CONTAINING PROTEIN 39-RELATED"/>
    <property type="match status" value="1"/>
</dbReference>
<dbReference type="Pfam" id="PF12796">
    <property type="entry name" value="Ank_2"/>
    <property type="match status" value="1"/>
</dbReference>
<comment type="caution">
    <text evidence="5">The sequence shown here is derived from an EMBL/GenBank/DDBJ whole genome shotgun (WGS) entry which is preliminary data.</text>
</comment>
<proteinExistence type="predicted"/>
<sequence>MHRMFFMEEKSALERRRERNRIAQRKHRENTKISTKGAGASLESSECSSSKSLPQQRSHQGQTANRSSSSSMSSEQEYLPFPAVFGSNLEHSLDHKPEENLFSNIQFSPHASEYSNVDPTTPEQFQSSLSPFTMDTLFSTNSTKFAPSLCANCYAHTKPQFLPQQDLGATIISSTNTTTRPLSQHGDHDPARASGVRSKIWTTPLHISATHGHLWAVRLLLDHGADPNAIDGAGSTVLHTAVQRGHHAIVRELLRYNADPSSVDRLGWLPLHYAAEAGDENCMRALLQTGGG</sequence>
<evidence type="ECO:0000256" key="2">
    <source>
        <dbReference type="ARBA" id="ARBA00023043"/>
    </source>
</evidence>
<dbReference type="AlphaFoldDB" id="A0A1V6NNT3"/>